<evidence type="ECO:0000313" key="6">
    <source>
        <dbReference type="EMBL" id="CPR22096.1"/>
    </source>
</evidence>
<dbReference type="PRINTS" id="PR00039">
    <property type="entry name" value="HTHLYSR"/>
</dbReference>
<dbReference type="InterPro" id="IPR036390">
    <property type="entry name" value="WH_DNA-bd_sf"/>
</dbReference>
<evidence type="ECO:0000256" key="3">
    <source>
        <dbReference type="ARBA" id="ARBA00023125"/>
    </source>
</evidence>
<dbReference type="GO" id="GO:0006351">
    <property type="term" value="P:DNA-templated transcription"/>
    <property type="evidence" value="ECO:0007669"/>
    <property type="project" value="TreeGrafter"/>
</dbReference>
<dbReference type="SUPFAM" id="SSF53850">
    <property type="entry name" value="Periplasmic binding protein-like II"/>
    <property type="match status" value="1"/>
</dbReference>
<evidence type="ECO:0000313" key="7">
    <source>
        <dbReference type="Proteomes" id="UP000033187"/>
    </source>
</evidence>
<dbReference type="InterPro" id="IPR036388">
    <property type="entry name" value="WH-like_DNA-bd_sf"/>
</dbReference>
<dbReference type="Gene3D" id="3.40.190.290">
    <property type="match status" value="1"/>
</dbReference>
<dbReference type="EMBL" id="LN829119">
    <property type="protein sequence ID" value="CPR22096.1"/>
    <property type="molecule type" value="Genomic_DNA"/>
</dbReference>
<dbReference type="Proteomes" id="UP000033187">
    <property type="component" value="Chromosome 1"/>
</dbReference>
<dbReference type="InterPro" id="IPR000847">
    <property type="entry name" value="LysR_HTH_N"/>
</dbReference>
<evidence type="ECO:0000256" key="2">
    <source>
        <dbReference type="ARBA" id="ARBA00023015"/>
    </source>
</evidence>
<dbReference type="InterPro" id="IPR058163">
    <property type="entry name" value="LysR-type_TF_proteobact-type"/>
</dbReference>
<dbReference type="Pfam" id="PF00126">
    <property type="entry name" value="HTH_1"/>
    <property type="match status" value="1"/>
</dbReference>
<evidence type="ECO:0000256" key="4">
    <source>
        <dbReference type="ARBA" id="ARBA00023163"/>
    </source>
</evidence>
<dbReference type="GO" id="GO:0043565">
    <property type="term" value="F:sequence-specific DNA binding"/>
    <property type="evidence" value="ECO:0007669"/>
    <property type="project" value="TreeGrafter"/>
</dbReference>
<dbReference type="KEGG" id="fiy:BN1229_v1_3529"/>
<proteinExistence type="inferred from homology"/>
<dbReference type="KEGG" id="fil:BN1229_v1_2386"/>
<keyword evidence="3 6" id="KW-0238">DNA-binding</keyword>
<dbReference type="PANTHER" id="PTHR30537">
    <property type="entry name" value="HTH-TYPE TRANSCRIPTIONAL REGULATOR"/>
    <property type="match status" value="1"/>
</dbReference>
<organism evidence="6 7">
    <name type="scientific">Candidatus Filomicrobium marinum</name>
    <dbReference type="NCBI Taxonomy" id="1608628"/>
    <lineage>
        <taxon>Bacteria</taxon>
        <taxon>Pseudomonadati</taxon>
        <taxon>Pseudomonadota</taxon>
        <taxon>Alphaproteobacteria</taxon>
        <taxon>Hyphomicrobiales</taxon>
        <taxon>Hyphomicrobiaceae</taxon>
        <taxon>Filomicrobium</taxon>
    </lineage>
</organism>
<dbReference type="RefSeq" id="WP_046478319.1">
    <property type="nucleotide sequence ID" value="NZ_LN829118.1"/>
</dbReference>
<dbReference type="FunFam" id="1.10.10.10:FF:000001">
    <property type="entry name" value="LysR family transcriptional regulator"/>
    <property type="match status" value="1"/>
</dbReference>
<comment type="similarity">
    <text evidence="1">Belongs to the LysR transcriptional regulatory family.</text>
</comment>
<dbReference type="SUPFAM" id="SSF46785">
    <property type="entry name" value="Winged helix' DNA-binding domain"/>
    <property type="match status" value="1"/>
</dbReference>
<evidence type="ECO:0000259" key="5">
    <source>
        <dbReference type="PROSITE" id="PS50931"/>
    </source>
</evidence>
<keyword evidence="7" id="KW-1185">Reference proteome</keyword>
<dbReference type="Gene3D" id="1.10.10.10">
    <property type="entry name" value="Winged helix-like DNA-binding domain superfamily/Winged helix DNA-binding domain"/>
    <property type="match status" value="1"/>
</dbReference>
<protein>
    <submittedName>
        <fullName evidence="6">Putative DNA-binding transcriptional regulator</fullName>
    </submittedName>
</protein>
<dbReference type="AlphaFoldDB" id="A0A0D6JJJ2"/>
<dbReference type="FunFam" id="3.40.190.290:FF:000001">
    <property type="entry name" value="Transcriptional regulator, LysR family"/>
    <property type="match status" value="1"/>
</dbReference>
<gene>
    <name evidence="6" type="primary">yeaT</name>
    <name evidence="6" type="ORF">YBN1229_v1_3529</name>
</gene>
<dbReference type="PANTHER" id="PTHR30537:SF5">
    <property type="entry name" value="HTH-TYPE TRANSCRIPTIONAL ACTIVATOR TTDR-RELATED"/>
    <property type="match status" value="1"/>
</dbReference>
<dbReference type="OrthoDB" id="9786526at2"/>
<accession>A0A0D6JJJ2</accession>
<dbReference type="CDD" id="cd08479">
    <property type="entry name" value="PBP2_CrgA_like_9"/>
    <property type="match status" value="1"/>
</dbReference>
<sequence length="303" mass="34257">MTAETDLAFFILLARKGSFAAAALELGVSPPAVSKRLAKLEDRLGVRLLNRTTRRVSMTGEGEAYYERAIQILRDIDDLNESLTDASATPKGLLRINATFGFGREHVATIVSEFSKCHPLVEIQLVLSDAPFNLVEERFDLGIRFGSQPNSRLIARKLQCNRRLMCAAPSYLEQHGAPQRLEDLEHHNCIVLRQDNETYDLWKLQRNDRLATIKVRGALSSNDGEIALKWVLDGHGVMLRSEWDILRHVEADRLRLVLPRYSQPDADIYAVYPARHNLSAKVRAFVNFLADRLKQRFGELPAA</sequence>
<feature type="domain" description="HTH lysR-type" evidence="5">
    <location>
        <begin position="1"/>
        <end position="59"/>
    </location>
</feature>
<keyword evidence="4" id="KW-0804">Transcription</keyword>
<name>A0A0D6JJJ2_9HYPH</name>
<dbReference type="PROSITE" id="PS50931">
    <property type="entry name" value="HTH_LYSR"/>
    <property type="match status" value="1"/>
</dbReference>
<evidence type="ECO:0000256" key="1">
    <source>
        <dbReference type="ARBA" id="ARBA00009437"/>
    </source>
</evidence>
<reference evidence="7" key="1">
    <citation type="submission" date="2015-02" db="EMBL/GenBank/DDBJ databases">
        <authorList>
            <person name="Chooi Y.-H."/>
        </authorList>
    </citation>
    <scope>NUCLEOTIDE SEQUENCE [LARGE SCALE GENOMIC DNA]</scope>
    <source>
        <strain evidence="7">strain Y</strain>
    </source>
</reference>
<keyword evidence="2" id="KW-0805">Transcription regulation</keyword>
<dbReference type="InterPro" id="IPR005119">
    <property type="entry name" value="LysR_subst-bd"/>
</dbReference>
<dbReference type="GO" id="GO:0003700">
    <property type="term" value="F:DNA-binding transcription factor activity"/>
    <property type="evidence" value="ECO:0007669"/>
    <property type="project" value="InterPro"/>
</dbReference>
<dbReference type="Pfam" id="PF03466">
    <property type="entry name" value="LysR_substrate"/>
    <property type="match status" value="1"/>
</dbReference>